<name>A0A1F5V8H1_9BACT</name>
<evidence type="ECO:0000256" key="5">
    <source>
        <dbReference type="ARBA" id="ARBA00023136"/>
    </source>
</evidence>
<dbReference type="GO" id="GO:0008137">
    <property type="term" value="F:NADH dehydrogenase (ubiquinone) activity"/>
    <property type="evidence" value="ECO:0007669"/>
    <property type="project" value="InterPro"/>
</dbReference>
<dbReference type="GO" id="GO:0016020">
    <property type="term" value="C:membrane"/>
    <property type="evidence" value="ECO:0007669"/>
    <property type="project" value="UniProtKB-SubCell"/>
</dbReference>
<dbReference type="GO" id="GO:0012505">
    <property type="term" value="C:endomembrane system"/>
    <property type="evidence" value="ECO:0007669"/>
    <property type="project" value="UniProtKB-SubCell"/>
</dbReference>
<feature type="transmembrane region" description="Helical" evidence="7">
    <location>
        <begin position="337"/>
        <end position="359"/>
    </location>
</feature>
<dbReference type="PRINTS" id="PR01437">
    <property type="entry name" value="NUOXDRDTASE4"/>
</dbReference>
<comment type="subcellular location">
    <subcellularLocation>
        <location evidence="1">Endomembrane system</location>
        <topology evidence="1">Multi-pass membrane protein</topology>
    </subcellularLocation>
    <subcellularLocation>
        <location evidence="6">Membrane</location>
        <topology evidence="6">Multi-pass membrane protein</topology>
    </subcellularLocation>
</comment>
<dbReference type="AlphaFoldDB" id="A0A1F5V8H1"/>
<dbReference type="Pfam" id="PF00361">
    <property type="entry name" value="Proton_antipo_M"/>
    <property type="match status" value="1"/>
</dbReference>
<sequence length="504" mass="56137">MNQLGMFPLISLIIFLPLAGAILIAFIPSRFQMFHKQLAFVFSGISFISSLALMIFFNFNSPLLQFMERHEWIPQLGIFYHVGVDGISLLLVLLTTFLSLVAILASFNDITVHTRGYYASMLLLETGMIGVFVAADMILFYIFWEAMLIPMYFIIGIWGGPRRIYAAVKFFLYTLVGSLLMLVAIIVLYKINISQGGMPTFEISKFYNMNIDASVQVWLFLAFALAFAIKVPMFPFHTWLPDAHVEAPTAGSVLLAGVLLKMGTYGFIRFCIPIFPDACNKFALFFIILSIIGIIYGALMALVQTDIKRLVAYSSVSHLGLVMLGIFVFNIQGMEGAIIQMVNHGLSTGALFLIVGMLYQRRHTRMLDDYGGVAKAMPNFFPFFMIITLSSIGLPLLNGFIGEFLILVGAFTARSIYGVLAATGIILSAYYMLRMFKKVMFGPLDKKENASLPDIGNRELAILISVVALIILIGVYPQVFLRSMDASVENLLQIFLAKHSIMTP</sequence>
<dbReference type="NCBIfam" id="NF004500">
    <property type="entry name" value="PRK05846.1-4"/>
    <property type="match status" value="1"/>
</dbReference>
<dbReference type="PANTHER" id="PTHR43507">
    <property type="entry name" value="NADH-UBIQUINONE OXIDOREDUCTASE CHAIN 4"/>
    <property type="match status" value="1"/>
</dbReference>
<protein>
    <submittedName>
        <fullName evidence="9">NADH dehydrogenase</fullName>
    </submittedName>
</protein>
<comment type="similarity">
    <text evidence="2">Belongs to the complex I subunit 4 family.</text>
</comment>
<keyword evidence="5 7" id="KW-0472">Membrane</keyword>
<evidence type="ECO:0000256" key="1">
    <source>
        <dbReference type="ARBA" id="ARBA00004127"/>
    </source>
</evidence>
<organism evidence="9 10">
    <name type="scientific">Candidatus Fischerbacteria bacterium RBG_13_37_8</name>
    <dbReference type="NCBI Taxonomy" id="1817863"/>
    <lineage>
        <taxon>Bacteria</taxon>
        <taxon>Candidatus Fischeribacteriota</taxon>
    </lineage>
</organism>
<dbReference type="PANTHER" id="PTHR43507:SF1">
    <property type="entry name" value="NADH-UBIQUINONE OXIDOREDUCTASE CHAIN 4"/>
    <property type="match status" value="1"/>
</dbReference>
<keyword evidence="4 7" id="KW-1133">Transmembrane helix</keyword>
<feature type="transmembrane region" description="Helical" evidence="7">
    <location>
        <begin position="141"/>
        <end position="158"/>
    </location>
</feature>
<feature type="transmembrane region" description="Helical" evidence="7">
    <location>
        <begin position="170"/>
        <end position="191"/>
    </location>
</feature>
<accession>A0A1F5V8H1</accession>
<comment type="caution">
    <text evidence="9">The sequence shown here is derived from an EMBL/GenBank/DDBJ whole genome shotgun (WGS) entry which is preliminary data.</text>
</comment>
<dbReference type="InterPro" id="IPR003918">
    <property type="entry name" value="NADH_UbQ_OxRdtase"/>
</dbReference>
<dbReference type="GO" id="GO:0048039">
    <property type="term" value="F:ubiquinone binding"/>
    <property type="evidence" value="ECO:0007669"/>
    <property type="project" value="TreeGrafter"/>
</dbReference>
<feature type="transmembrane region" description="Helical" evidence="7">
    <location>
        <begin position="217"/>
        <end position="240"/>
    </location>
</feature>
<gene>
    <name evidence="9" type="ORF">A2Y62_05075</name>
</gene>
<dbReference type="STRING" id="1817863.A2Y62_05075"/>
<feature type="transmembrane region" description="Helical" evidence="7">
    <location>
        <begin position="380"/>
        <end position="398"/>
    </location>
</feature>
<dbReference type="EMBL" id="MFGW01000206">
    <property type="protein sequence ID" value="OGF59727.1"/>
    <property type="molecule type" value="Genomic_DNA"/>
</dbReference>
<feature type="transmembrane region" description="Helical" evidence="7">
    <location>
        <begin position="6"/>
        <end position="26"/>
    </location>
</feature>
<evidence type="ECO:0000256" key="6">
    <source>
        <dbReference type="RuleBase" id="RU000320"/>
    </source>
</evidence>
<reference evidence="9 10" key="1">
    <citation type="journal article" date="2016" name="Nat. Commun.">
        <title>Thousands of microbial genomes shed light on interconnected biogeochemical processes in an aquifer system.</title>
        <authorList>
            <person name="Anantharaman K."/>
            <person name="Brown C.T."/>
            <person name="Hug L.A."/>
            <person name="Sharon I."/>
            <person name="Castelle C.J."/>
            <person name="Probst A.J."/>
            <person name="Thomas B.C."/>
            <person name="Singh A."/>
            <person name="Wilkins M.J."/>
            <person name="Karaoz U."/>
            <person name="Brodie E.L."/>
            <person name="Williams K.H."/>
            <person name="Hubbard S.S."/>
            <person name="Banfield J.F."/>
        </authorList>
    </citation>
    <scope>NUCLEOTIDE SEQUENCE [LARGE SCALE GENOMIC DNA]</scope>
</reference>
<feature type="transmembrane region" description="Helical" evidence="7">
    <location>
        <begin position="38"/>
        <end position="59"/>
    </location>
</feature>
<feature type="transmembrane region" description="Helical" evidence="7">
    <location>
        <begin position="252"/>
        <end position="276"/>
    </location>
</feature>
<dbReference type="InterPro" id="IPR010227">
    <property type="entry name" value="NADH_Q_OxRdtase_chainM/4"/>
</dbReference>
<feature type="transmembrane region" description="Helical" evidence="7">
    <location>
        <begin position="404"/>
        <end position="433"/>
    </location>
</feature>
<evidence type="ECO:0000256" key="3">
    <source>
        <dbReference type="ARBA" id="ARBA00022692"/>
    </source>
</evidence>
<dbReference type="Proteomes" id="UP000178943">
    <property type="component" value="Unassembled WGS sequence"/>
</dbReference>
<evidence type="ECO:0000313" key="10">
    <source>
        <dbReference type="Proteomes" id="UP000178943"/>
    </source>
</evidence>
<evidence type="ECO:0000256" key="4">
    <source>
        <dbReference type="ARBA" id="ARBA00022989"/>
    </source>
</evidence>
<evidence type="ECO:0000256" key="2">
    <source>
        <dbReference type="ARBA" id="ARBA00009025"/>
    </source>
</evidence>
<feature type="transmembrane region" description="Helical" evidence="7">
    <location>
        <begin position="310"/>
        <end position="331"/>
    </location>
</feature>
<dbReference type="GO" id="GO:0042773">
    <property type="term" value="P:ATP synthesis coupled electron transport"/>
    <property type="evidence" value="ECO:0007669"/>
    <property type="project" value="InterPro"/>
</dbReference>
<feature type="domain" description="NADH:quinone oxidoreductase/Mrp antiporter transmembrane" evidence="8">
    <location>
        <begin position="134"/>
        <end position="425"/>
    </location>
</feature>
<evidence type="ECO:0000259" key="8">
    <source>
        <dbReference type="Pfam" id="PF00361"/>
    </source>
</evidence>
<dbReference type="NCBIfam" id="TIGR01972">
    <property type="entry name" value="NDH_I_M"/>
    <property type="match status" value="1"/>
</dbReference>
<feature type="transmembrane region" description="Helical" evidence="7">
    <location>
        <begin position="460"/>
        <end position="481"/>
    </location>
</feature>
<proteinExistence type="inferred from homology"/>
<keyword evidence="3 6" id="KW-0812">Transmembrane</keyword>
<dbReference type="InterPro" id="IPR001750">
    <property type="entry name" value="ND/Mrp_TM"/>
</dbReference>
<feature type="transmembrane region" description="Helical" evidence="7">
    <location>
        <begin position="282"/>
        <end position="303"/>
    </location>
</feature>
<dbReference type="GO" id="GO:0003954">
    <property type="term" value="F:NADH dehydrogenase activity"/>
    <property type="evidence" value="ECO:0007669"/>
    <property type="project" value="TreeGrafter"/>
</dbReference>
<dbReference type="GO" id="GO:0015990">
    <property type="term" value="P:electron transport coupled proton transport"/>
    <property type="evidence" value="ECO:0007669"/>
    <property type="project" value="TreeGrafter"/>
</dbReference>
<evidence type="ECO:0000313" key="9">
    <source>
        <dbReference type="EMBL" id="OGF59727.1"/>
    </source>
</evidence>
<evidence type="ECO:0000256" key="7">
    <source>
        <dbReference type="SAM" id="Phobius"/>
    </source>
</evidence>
<feature type="transmembrane region" description="Helical" evidence="7">
    <location>
        <begin position="117"/>
        <end position="135"/>
    </location>
</feature>
<feature type="transmembrane region" description="Helical" evidence="7">
    <location>
        <begin position="79"/>
        <end position="105"/>
    </location>
</feature>